<evidence type="ECO:0000313" key="3">
    <source>
        <dbReference type="Proteomes" id="UP000285317"/>
    </source>
</evidence>
<accession>A0A3Q9V195</accession>
<sequence>MTQDDRGDDAATPDAETADYSREDYAIHATRSELPLFADAVADRRNDSDWLSSLSGVLGGTEKDTAAAAAQAALERRARRTDGT</sequence>
<feature type="region of interest" description="Disordered" evidence="1">
    <location>
        <begin position="1"/>
        <end position="24"/>
    </location>
</feature>
<proteinExistence type="predicted"/>
<evidence type="ECO:0000256" key="1">
    <source>
        <dbReference type="SAM" id="MobiDB-lite"/>
    </source>
</evidence>
<evidence type="ECO:0000313" key="2">
    <source>
        <dbReference type="EMBL" id="AZZ54029.1"/>
    </source>
</evidence>
<reference evidence="2 3" key="1">
    <citation type="submission" date="2018-03" db="EMBL/GenBank/DDBJ databases">
        <title>Bacteriophage NCPPB3778 and a type I-E CRISPR drive the evolution of the US Biological Select Agent, Rathayibacter toxicus.</title>
        <authorList>
            <person name="Davis E.W.II."/>
            <person name="Tabima J.F."/>
            <person name="Weisberg A.J."/>
            <person name="Dantas Lopes L."/>
            <person name="Wiseman M.S."/>
            <person name="Wiseman M.S."/>
            <person name="Pupko T."/>
            <person name="Belcher M.S."/>
            <person name="Sechler A.J."/>
            <person name="Tancos M.A."/>
            <person name="Schroeder B.K."/>
            <person name="Murray T.D."/>
            <person name="Luster D.G."/>
            <person name="Schneider W.L."/>
            <person name="Rogers E."/>
            <person name="Andreote F.D."/>
            <person name="Grunwald N.J."/>
            <person name="Putnam M.L."/>
            <person name="Chang J.H."/>
        </authorList>
    </citation>
    <scope>NUCLEOTIDE SEQUENCE [LARGE SCALE GENOMIC DNA]</scope>
    <source>
        <strain evidence="2 3">DSM 15932</strain>
    </source>
</reference>
<dbReference type="EMBL" id="CP028137">
    <property type="protein sequence ID" value="AZZ54029.1"/>
    <property type="molecule type" value="Genomic_DNA"/>
</dbReference>
<protein>
    <submittedName>
        <fullName evidence="2">Uncharacterized protein</fullName>
    </submittedName>
</protein>
<organism evidence="2 3">
    <name type="scientific">Rathayibacter festucae DSM 15932</name>
    <dbReference type="NCBI Taxonomy" id="1328866"/>
    <lineage>
        <taxon>Bacteria</taxon>
        <taxon>Bacillati</taxon>
        <taxon>Actinomycetota</taxon>
        <taxon>Actinomycetes</taxon>
        <taxon>Micrococcales</taxon>
        <taxon>Microbacteriaceae</taxon>
        <taxon>Rathayibacter</taxon>
    </lineage>
</organism>
<gene>
    <name evidence="2" type="ORF">C1I64_19645</name>
</gene>
<dbReference type="RefSeq" id="WP_127888377.1">
    <property type="nucleotide sequence ID" value="NZ_CP028137.1"/>
</dbReference>
<name>A0A3Q9V195_9MICO</name>
<dbReference type="Proteomes" id="UP000285317">
    <property type="component" value="Chromosome"/>
</dbReference>
<dbReference type="AlphaFoldDB" id="A0A3Q9V195"/>
<dbReference type="KEGG" id="rfs:C1I64_19645"/>